<keyword evidence="7 9" id="KW-0275">Fatty acid biosynthesis</keyword>
<dbReference type="Pfam" id="PF00364">
    <property type="entry name" value="Biotin_lipoyl"/>
    <property type="match status" value="1"/>
</dbReference>
<evidence type="ECO:0000256" key="1">
    <source>
        <dbReference type="ARBA" id="ARBA00003761"/>
    </source>
</evidence>
<sequence length="162" mass="17614">MVINKKNMTKDTKIDMEIIRDLAKILNETNLSNIELEQDGIRICVSRQGVLPPHEKTIYTAIPPHATTPPAAATTPSPAKEEKLSKNAITSPMVGTAYLAPSPGAQPFVEIGQNVSEGQTLLIIEAMKTMNHISSPRSGTVKAIFVKDSQPVEFEEPLIVVE</sequence>
<dbReference type="GO" id="GO:0006633">
    <property type="term" value="P:fatty acid biosynthetic process"/>
    <property type="evidence" value="ECO:0007669"/>
    <property type="project" value="UniProtKB-UniPathway"/>
</dbReference>
<evidence type="ECO:0000259" key="10">
    <source>
        <dbReference type="PROSITE" id="PS50968"/>
    </source>
</evidence>
<evidence type="ECO:0000256" key="4">
    <source>
        <dbReference type="ARBA" id="ARBA00022516"/>
    </source>
</evidence>
<dbReference type="PANTHER" id="PTHR45266">
    <property type="entry name" value="OXALOACETATE DECARBOXYLASE ALPHA CHAIN"/>
    <property type="match status" value="1"/>
</dbReference>
<dbReference type="InterPro" id="IPR000089">
    <property type="entry name" value="Biotin_lipoyl"/>
</dbReference>
<feature type="domain" description="Lipoyl-binding" evidence="10">
    <location>
        <begin position="86"/>
        <end position="162"/>
    </location>
</feature>
<dbReference type="NCBIfam" id="TIGR00531">
    <property type="entry name" value="BCCP"/>
    <property type="match status" value="1"/>
</dbReference>
<dbReference type="PANTHER" id="PTHR45266:SF3">
    <property type="entry name" value="OXALOACETATE DECARBOXYLASE ALPHA CHAIN"/>
    <property type="match status" value="1"/>
</dbReference>
<protein>
    <recommendedName>
        <fullName evidence="3 9">Biotin carboxyl carrier protein of acetyl-CoA carboxylase</fullName>
    </recommendedName>
</protein>
<organism evidence="11 12">
    <name type="scientific">Bartonella ancashensis</name>
    <dbReference type="NCBI Taxonomy" id="1318743"/>
    <lineage>
        <taxon>Bacteria</taxon>
        <taxon>Pseudomonadati</taxon>
        <taxon>Pseudomonadota</taxon>
        <taxon>Alphaproteobacteria</taxon>
        <taxon>Hyphomicrobiales</taxon>
        <taxon>Bartonellaceae</taxon>
        <taxon>Bartonella</taxon>
    </lineage>
</organism>
<evidence type="ECO:0000256" key="3">
    <source>
        <dbReference type="ARBA" id="ARBA00017562"/>
    </source>
</evidence>
<evidence type="ECO:0000256" key="2">
    <source>
        <dbReference type="ARBA" id="ARBA00005194"/>
    </source>
</evidence>
<accession>A0A0M4L8M6</accession>
<dbReference type="CDD" id="cd06850">
    <property type="entry name" value="biotinyl_domain"/>
    <property type="match status" value="1"/>
</dbReference>
<dbReference type="PATRIC" id="fig|1318743.3.peg.1038"/>
<gene>
    <name evidence="11" type="ORF">PU02_1024</name>
</gene>
<evidence type="ECO:0000313" key="12">
    <source>
        <dbReference type="Proteomes" id="UP000057213"/>
    </source>
</evidence>
<evidence type="ECO:0000313" key="11">
    <source>
        <dbReference type="EMBL" id="ALE03838.1"/>
    </source>
</evidence>
<dbReference type="SUPFAM" id="SSF51230">
    <property type="entry name" value="Single hybrid motif"/>
    <property type="match status" value="1"/>
</dbReference>
<dbReference type="KEGG" id="banc:PU02_1024"/>
<dbReference type="PROSITE" id="PS00188">
    <property type="entry name" value="BIOTIN"/>
    <property type="match status" value="1"/>
</dbReference>
<proteinExistence type="predicted"/>
<dbReference type="Gene3D" id="2.40.50.100">
    <property type="match status" value="1"/>
</dbReference>
<evidence type="ECO:0000256" key="5">
    <source>
        <dbReference type="ARBA" id="ARBA00022832"/>
    </source>
</evidence>
<dbReference type="InterPro" id="IPR001882">
    <property type="entry name" value="Biotin_BS"/>
</dbReference>
<evidence type="ECO:0000256" key="6">
    <source>
        <dbReference type="ARBA" id="ARBA00023098"/>
    </source>
</evidence>
<dbReference type="PRINTS" id="PR01071">
    <property type="entry name" value="ACOABIOTINCC"/>
</dbReference>
<dbReference type="PROSITE" id="PS50968">
    <property type="entry name" value="BIOTINYL_LIPOYL"/>
    <property type="match status" value="1"/>
</dbReference>
<comment type="pathway">
    <text evidence="2 9">Lipid metabolism; fatty acid biosynthesis.</text>
</comment>
<dbReference type="FunFam" id="2.40.50.100:FF:000003">
    <property type="entry name" value="Acetyl-CoA carboxylase biotin carboxyl carrier protein"/>
    <property type="match status" value="1"/>
</dbReference>
<dbReference type="OrthoDB" id="9811735at2"/>
<keyword evidence="4 9" id="KW-0444">Lipid biosynthesis</keyword>
<dbReference type="InterPro" id="IPR050709">
    <property type="entry name" value="Biotin_Carboxyl_Carrier/Decarb"/>
</dbReference>
<keyword evidence="12" id="KW-1185">Reference proteome</keyword>
<evidence type="ECO:0000256" key="8">
    <source>
        <dbReference type="ARBA" id="ARBA00023267"/>
    </source>
</evidence>
<comment type="function">
    <text evidence="1 9">This protein is a component of the acetyl coenzyme A carboxylase complex; first, biotin carboxylase catalyzes the carboxylation of the carrier protein and then the transcarboxylase transfers the carboxyl group to form malonyl-CoA.</text>
</comment>
<dbReference type="GO" id="GO:0009317">
    <property type="term" value="C:acetyl-CoA carboxylase complex"/>
    <property type="evidence" value="ECO:0007669"/>
    <property type="project" value="InterPro"/>
</dbReference>
<dbReference type="Proteomes" id="UP000057213">
    <property type="component" value="Chromosome"/>
</dbReference>
<evidence type="ECO:0000256" key="9">
    <source>
        <dbReference type="RuleBase" id="RU364072"/>
    </source>
</evidence>
<evidence type="ECO:0000256" key="7">
    <source>
        <dbReference type="ARBA" id="ARBA00023160"/>
    </source>
</evidence>
<keyword evidence="6 9" id="KW-0443">Lipid metabolism</keyword>
<reference evidence="11 12" key="1">
    <citation type="journal article" date="2015" name="Genome Announc.">
        <title>Complete Genome Sequence of Bartonella ancashensis Strain 20.00, Isolated from the Blood of a Patient with Verruga Peruana.</title>
        <authorList>
            <person name="Hang J."/>
            <person name="Mullins K.E."/>
            <person name="Clifford R.J."/>
            <person name="Onmus-Leone F."/>
            <person name="Yang Y."/>
            <person name="Jiang J."/>
            <person name="Leguia M."/>
            <person name="Kasper M.R."/>
            <person name="Maguina C."/>
            <person name="Lesho E.P."/>
            <person name="Jarman R.G."/>
            <person name="Richards A.L."/>
            <person name="Blazes D."/>
        </authorList>
    </citation>
    <scope>NUCLEOTIDE SEQUENCE [LARGE SCALE GENOMIC DNA]</scope>
    <source>
        <strain evidence="11 12">20.00</strain>
    </source>
</reference>
<dbReference type="RefSeq" id="WP_053944328.1">
    <property type="nucleotide sequence ID" value="NZ_CP010401.1"/>
</dbReference>
<name>A0A0M4L8M6_9HYPH</name>
<dbReference type="GO" id="GO:0003989">
    <property type="term" value="F:acetyl-CoA carboxylase activity"/>
    <property type="evidence" value="ECO:0007669"/>
    <property type="project" value="InterPro"/>
</dbReference>
<keyword evidence="5 9" id="KW-0276">Fatty acid metabolism</keyword>
<dbReference type="EMBL" id="CP010401">
    <property type="protein sequence ID" value="ALE03838.1"/>
    <property type="molecule type" value="Genomic_DNA"/>
</dbReference>
<keyword evidence="8 9" id="KW-0092">Biotin</keyword>
<dbReference type="InterPro" id="IPR011053">
    <property type="entry name" value="Single_hybrid_motif"/>
</dbReference>
<dbReference type="InterPro" id="IPR001249">
    <property type="entry name" value="AcCoA_biotinCC"/>
</dbReference>
<dbReference type="STRING" id="1318743.PU02_1024"/>
<dbReference type="AlphaFoldDB" id="A0A0M4L8M6"/>
<dbReference type="UniPathway" id="UPA00094"/>